<proteinExistence type="predicted"/>
<feature type="transmembrane region" description="Helical" evidence="4">
    <location>
        <begin position="120"/>
        <end position="139"/>
    </location>
</feature>
<feature type="domain" description="Histidine kinase/HSP90-like ATPase" evidence="5">
    <location>
        <begin position="283"/>
        <end position="374"/>
    </location>
</feature>
<feature type="transmembrane region" description="Helical" evidence="4">
    <location>
        <begin position="151"/>
        <end position="169"/>
    </location>
</feature>
<reference evidence="6 7" key="1">
    <citation type="submission" date="2020-08" db="EMBL/GenBank/DDBJ databases">
        <title>Genomic Encyclopedia of Type Strains, Phase III (KMG-III): the genomes of soil and plant-associated and newly described type strains.</title>
        <authorList>
            <person name="Whitman W."/>
        </authorList>
    </citation>
    <scope>NUCLEOTIDE SEQUENCE [LARGE SCALE GENOMIC DNA]</scope>
    <source>
        <strain evidence="6 7">CECT 8960</strain>
    </source>
</reference>
<feature type="transmembrane region" description="Helical" evidence="4">
    <location>
        <begin position="96"/>
        <end position="115"/>
    </location>
</feature>
<keyword evidence="4" id="KW-1133">Transmembrane helix</keyword>
<dbReference type="AlphaFoldDB" id="A0A7W7Q401"/>
<comment type="caution">
    <text evidence="6">The sequence shown here is derived from an EMBL/GenBank/DDBJ whole genome shotgun (WGS) entry which is preliminary data.</text>
</comment>
<dbReference type="GO" id="GO:0000160">
    <property type="term" value="P:phosphorelay signal transduction system"/>
    <property type="evidence" value="ECO:0007669"/>
    <property type="project" value="UniProtKB-KW"/>
</dbReference>
<sequence length="745" mass="79386">MGGELGSTERELLRAGARYAVGLRALMSAVAGMVSIALETTAAPVLTVFVVIGLVAWTVYYAHQFPRRGRLLVPLDVTIVCAVCLTQLWTVPTGSAHGITWVIAVIGITVIAYAWQLSLVAHAAATLTVMAAFLVGAMIADSPGWLDVLPLQLWTVVEGGLSRALYLLVRRGARDADRAVARSEQARRDAAVAEARRADEREYLAALHDTASATLLMVGSGVTGRRTEWLSAQAARDLDAISGDHASPAGEVDLVAHLRDVARHLPLTVHWDAPGFVTVPAADAVALAGGVREALTNVVRHAGVGEARVHVRRDDDSVVVEVADEGTGFDPARVNGHRYGVTRSIVERLTRAGGSAEVISRPGNGTRVRLTRPFAISTDTAGDVETIKSGVDTALRWSVVVMNLIILFGLDLPRLVANQEHYSSLATQVLTLVVLTAVTLVVAWHLWRKRPLGLLRWPLVAVVFVISALCTEAVPPGLRLGLAHWSEGDAAWTLLLLVLDYRVAVMAVLLAAHYAMTFTQTALGGDAAITVAEAVNATVVVFSYQLAVGVVTVVLRPVAITAAAVTYREERLRTERAVAEQVHRDRTERYAALADSTAPLLAALASGEADPGDPVFRRACAVEAGRVRRLLAEDTSVPDQLSHELRACVELAERNGITVHFAERGERPQVPKSVRRALTDPAVAALATAASTARVTVVGAADEVTVSVVADAPAELVPMNSDPAIKVTAADNGGKLWIKTTWRRT</sequence>
<keyword evidence="2 6" id="KW-0418">Kinase</keyword>
<dbReference type="Pfam" id="PF02518">
    <property type="entry name" value="HATPase_c"/>
    <property type="match status" value="1"/>
</dbReference>
<organism evidence="6 7">
    <name type="scientific">Actinophytocola algeriensis</name>
    <dbReference type="NCBI Taxonomy" id="1768010"/>
    <lineage>
        <taxon>Bacteria</taxon>
        <taxon>Bacillati</taxon>
        <taxon>Actinomycetota</taxon>
        <taxon>Actinomycetes</taxon>
        <taxon>Pseudonocardiales</taxon>
        <taxon>Pseudonocardiaceae</taxon>
    </lineage>
</organism>
<keyword evidence="4" id="KW-0472">Membrane</keyword>
<evidence type="ECO:0000259" key="5">
    <source>
        <dbReference type="Pfam" id="PF02518"/>
    </source>
</evidence>
<dbReference type="EMBL" id="JACHJQ010000003">
    <property type="protein sequence ID" value="MBB4906289.1"/>
    <property type="molecule type" value="Genomic_DNA"/>
</dbReference>
<dbReference type="SUPFAM" id="SSF55874">
    <property type="entry name" value="ATPase domain of HSP90 chaperone/DNA topoisomerase II/histidine kinase"/>
    <property type="match status" value="1"/>
</dbReference>
<accession>A0A7W7Q401</accession>
<keyword evidence="3" id="KW-0902">Two-component regulatory system</keyword>
<dbReference type="InterPro" id="IPR036890">
    <property type="entry name" value="HATPase_C_sf"/>
</dbReference>
<dbReference type="GO" id="GO:0016301">
    <property type="term" value="F:kinase activity"/>
    <property type="evidence" value="ECO:0007669"/>
    <property type="project" value="UniProtKB-KW"/>
</dbReference>
<protein>
    <submittedName>
        <fullName evidence="6">Signal transduction histidine kinase</fullName>
    </submittedName>
</protein>
<keyword evidence="1" id="KW-0808">Transferase</keyword>
<evidence type="ECO:0000313" key="7">
    <source>
        <dbReference type="Proteomes" id="UP000520767"/>
    </source>
</evidence>
<feature type="transmembrane region" description="Helical" evidence="4">
    <location>
        <begin position="490"/>
        <end position="511"/>
    </location>
</feature>
<evidence type="ECO:0000256" key="4">
    <source>
        <dbReference type="SAM" id="Phobius"/>
    </source>
</evidence>
<dbReference type="PANTHER" id="PTHR24421">
    <property type="entry name" value="NITRATE/NITRITE SENSOR PROTEIN NARX-RELATED"/>
    <property type="match status" value="1"/>
</dbReference>
<dbReference type="CDD" id="cd16917">
    <property type="entry name" value="HATPase_UhpB-NarQ-NarX-like"/>
    <property type="match status" value="1"/>
</dbReference>
<evidence type="ECO:0000256" key="3">
    <source>
        <dbReference type="ARBA" id="ARBA00023012"/>
    </source>
</evidence>
<dbReference type="Gene3D" id="3.30.565.10">
    <property type="entry name" value="Histidine kinase-like ATPase, C-terminal domain"/>
    <property type="match status" value="1"/>
</dbReference>
<gene>
    <name evidence="6" type="ORF">FHR82_002509</name>
</gene>
<dbReference type="InterPro" id="IPR050482">
    <property type="entry name" value="Sensor_HK_TwoCompSys"/>
</dbReference>
<evidence type="ECO:0000256" key="2">
    <source>
        <dbReference type="ARBA" id="ARBA00022777"/>
    </source>
</evidence>
<keyword evidence="4" id="KW-0812">Transmembrane</keyword>
<name>A0A7W7Q401_9PSEU</name>
<dbReference type="RefSeq" id="WP_184810522.1">
    <property type="nucleotide sequence ID" value="NZ_JACHJQ010000003.1"/>
</dbReference>
<dbReference type="InterPro" id="IPR003594">
    <property type="entry name" value="HATPase_dom"/>
</dbReference>
<feature type="transmembrane region" description="Helical" evidence="4">
    <location>
        <begin position="44"/>
        <end position="62"/>
    </location>
</feature>
<evidence type="ECO:0000256" key="1">
    <source>
        <dbReference type="ARBA" id="ARBA00022679"/>
    </source>
</evidence>
<feature type="transmembrane region" description="Helical" evidence="4">
    <location>
        <begin position="21"/>
        <end position="38"/>
    </location>
</feature>
<feature type="transmembrane region" description="Helical" evidence="4">
    <location>
        <begin position="459"/>
        <end position="478"/>
    </location>
</feature>
<evidence type="ECO:0000313" key="6">
    <source>
        <dbReference type="EMBL" id="MBB4906289.1"/>
    </source>
</evidence>
<feature type="transmembrane region" description="Helical" evidence="4">
    <location>
        <begin position="394"/>
        <end position="413"/>
    </location>
</feature>
<dbReference type="PANTHER" id="PTHR24421:SF61">
    <property type="entry name" value="OXYGEN SENSOR HISTIDINE KINASE NREB"/>
    <property type="match status" value="1"/>
</dbReference>
<feature type="transmembrane region" description="Helical" evidence="4">
    <location>
        <begin position="71"/>
        <end position="90"/>
    </location>
</feature>
<keyword evidence="7" id="KW-1185">Reference proteome</keyword>
<feature type="transmembrane region" description="Helical" evidence="4">
    <location>
        <begin position="425"/>
        <end position="447"/>
    </location>
</feature>
<dbReference type="Proteomes" id="UP000520767">
    <property type="component" value="Unassembled WGS sequence"/>
</dbReference>